<feature type="region of interest" description="Disordered" evidence="1">
    <location>
        <begin position="1"/>
        <end position="67"/>
    </location>
</feature>
<reference evidence="3" key="1">
    <citation type="journal article" date="2020" name="Stud. Mycol.">
        <title>101 Dothideomycetes genomes: a test case for predicting lifestyles and emergence of pathogens.</title>
        <authorList>
            <person name="Haridas S."/>
            <person name="Albert R."/>
            <person name="Binder M."/>
            <person name="Bloem J."/>
            <person name="Labutti K."/>
            <person name="Salamov A."/>
            <person name="Andreopoulos B."/>
            <person name="Baker S."/>
            <person name="Barry K."/>
            <person name="Bills G."/>
            <person name="Bluhm B."/>
            <person name="Cannon C."/>
            <person name="Castanera R."/>
            <person name="Culley D."/>
            <person name="Daum C."/>
            <person name="Ezra D."/>
            <person name="Gonzalez J."/>
            <person name="Henrissat B."/>
            <person name="Kuo A."/>
            <person name="Liang C."/>
            <person name="Lipzen A."/>
            <person name="Lutzoni F."/>
            <person name="Magnuson J."/>
            <person name="Mondo S."/>
            <person name="Nolan M."/>
            <person name="Ohm R."/>
            <person name="Pangilinan J."/>
            <person name="Park H.-J."/>
            <person name="Ramirez L."/>
            <person name="Alfaro M."/>
            <person name="Sun H."/>
            <person name="Tritt A."/>
            <person name="Yoshinaga Y."/>
            <person name="Zwiers L.-H."/>
            <person name="Turgeon B."/>
            <person name="Goodwin S."/>
            <person name="Spatafora J."/>
            <person name="Crous P."/>
            <person name="Grigoriev I."/>
        </authorList>
    </citation>
    <scope>NUCLEOTIDE SEQUENCE</scope>
    <source>
        <strain evidence="3">CBS 175.79</strain>
    </source>
</reference>
<proteinExistence type="predicted"/>
<dbReference type="OrthoDB" id="24581at2759"/>
<feature type="compositionally biased region" description="Basic and acidic residues" evidence="1">
    <location>
        <begin position="451"/>
        <end position="466"/>
    </location>
</feature>
<dbReference type="PROSITE" id="PS50108">
    <property type="entry name" value="CRIB"/>
    <property type="match status" value="1"/>
</dbReference>
<name>A0A6A5XIG7_9PLEO</name>
<evidence type="ECO:0000256" key="1">
    <source>
        <dbReference type="SAM" id="MobiDB-lite"/>
    </source>
</evidence>
<feature type="compositionally biased region" description="Polar residues" evidence="1">
    <location>
        <begin position="217"/>
        <end position="234"/>
    </location>
</feature>
<dbReference type="AlphaFoldDB" id="A0A6A5XIG7"/>
<evidence type="ECO:0000313" key="3">
    <source>
        <dbReference type="EMBL" id="KAF2012621.1"/>
    </source>
</evidence>
<dbReference type="GeneID" id="54289637"/>
<feature type="region of interest" description="Disordered" evidence="1">
    <location>
        <begin position="202"/>
        <end position="234"/>
    </location>
</feature>
<feature type="compositionally biased region" description="Polar residues" evidence="1">
    <location>
        <begin position="673"/>
        <end position="687"/>
    </location>
</feature>
<feature type="region of interest" description="Disordered" evidence="1">
    <location>
        <begin position="451"/>
        <end position="488"/>
    </location>
</feature>
<accession>A0A6A5XIG7</accession>
<protein>
    <recommendedName>
        <fullName evidence="2">CRIB domain-containing protein</fullName>
    </recommendedName>
</protein>
<feature type="compositionally biased region" description="Low complexity" evidence="1">
    <location>
        <begin position="337"/>
        <end position="356"/>
    </location>
</feature>
<evidence type="ECO:0000313" key="4">
    <source>
        <dbReference type="Proteomes" id="UP000799778"/>
    </source>
</evidence>
<feature type="compositionally biased region" description="Basic residues" evidence="1">
    <location>
        <begin position="724"/>
        <end position="733"/>
    </location>
</feature>
<feature type="region of interest" description="Disordered" evidence="1">
    <location>
        <begin position="300"/>
        <end position="410"/>
    </location>
</feature>
<dbReference type="Proteomes" id="UP000799778">
    <property type="component" value="Unassembled WGS sequence"/>
</dbReference>
<feature type="compositionally biased region" description="Polar residues" evidence="1">
    <location>
        <begin position="357"/>
        <end position="369"/>
    </location>
</feature>
<feature type="compositionally biased region" description="Basic residues" evidence="1">
    <location>
        <begin position="400"/>
        <end position="410"/>
    </location>
</feature>
<feature type="domain" description="CRIB" evidence="2">
    <location>
        <begin position="90"/>
        <end position="103"/>
    </location>
</feature>
<sequence>MSSSDGLASRSSQDLRHLAGHNFTDLPGTKRTLFTRGKRGKRVSGPLSPGRERDIIEEPESAGKRTSVLRKGRKTAAQTESAAHRLKHRISSPFDFQHLTHTDRHQFNAMDQSSENELVAEYWAVRASQAPCSDLNGIKADNLHFNNFSSESLVDASSRSPSALTYRSPPISPELSGEHQFAETNELSSTGRVLRTARSVDSFSRPGINPRLHRHTQSINPTIPPTRTSSRQATRSIDQLTENDNVHESASSVSRSALNRQSGLWDHFSPSPSPSILGAPLSFITDEQAVVGHAFTTPDDLAIHPTTPPPFSPGLEDVLEEPERFASPRPAPPPPARAYSPRSPRSPYFESFSFRSTQRSPISRTSSRGSPFASPKSMAMTRPMSQMSDTLGSPTFSRRPSIRRSPAVRRKSNTWRAIDESWEDDVDYIYDNALEADCDFDWDHMSEDIDMEDRERTPEQRDHERPSTASSQRTYPPPIGHEGSIDQHGPFFSGVFRPSLLVPSSSSVPELDPRSAISASTASTGIRTPCDPFNPLIHHQSNLSLAPSLLAPPDFKEDVSREDMFDEILDGYEGSDRHFPLLDPHQSIASSTRSSRVRSSKRSSYDSSLMSSGQASGSWSSPIRRSASSSGSLPELVQSRRARHDFSMIVDELSEQVACFASFGEDDMDDSANDNTTPPGRQLDQTFFNCDGEETGQETRASIEIQSNVRASLELARQGSVRSSHGRLHHHKYASSDGAAKLLSSLEPVKSEAPPPTSRSRAASSSKVVRGNRQPYLSLFPAPPKHAQSSASAPLAPGPNGKP</sequence>
<keyword evidence="4" id="KW-1185">Reference proteome</keyword>
<feature type="region of interest" description="Disordered" evidence="1">
    <location>
        <begin position="576"/>
        <end position="635"/>
    </location>
</feature>
<feature type="region of interest" description="Disordered" evidence="1">
    <location>
        <begin position="666"/>
        <end position="687"/>
    </location>
</feature>
<dbReference type="RefSeq" id="XP_033380960.1">
    <property type="nucleotide sequence ID" value="XM_033532240.1"/>
</dbReference>
<organism evidence="3 4">
    <name type="scientific">Aaosphaeria arxii CBS 175.79</name>
    <dbReference type="NCBI Taxonomy" id="1450172"/>
    <lineage>
        <taxon>Eukaryota</taxon>
        <taxon>Fungi</taxon>
        <taxon>Dikarya</taxon>
        <taxon>Ascomycota</taxon>
        <taxon>Pezizomycotina</taxon>
        <taxon>Dothideomycetes</taxon>
        <taxon>Pleosporomycetidae</taxon>
        <taxon>Pleosporales</taxon>
        <taxon>Pleosporales incertae sedis</taxon>
        <taxon>Aaosphaeria</taxon>
    </lineage>
</organism>
<feature type="compositionally biased region" description="Low complexity" evidence="1">
    <location>
        <begin position="605"/>
        <end position="632"/>
    </location>
</feature>
<feature type="region of interest" description="Disordered" evidence="1">
    <location>
        <begin position="503"/>
        <end position="525"/>
    </location>
</feature>
<feature type="compositionally biased region" description="Polar residues" evidence="1">
    <location>
        <begin position="1"/>
        <end position="12"/>
    </location>
</feature>
<feature type="compositionally biased region" description="Polar residues" evidence="1">
    <location>
        <begin position="383"/>
        <end position="398"/>
    </location>
</feature>
<gene>
    <name evidence="3" type="ORF">BU24DRAFT_464994</name>
</gene>
<feature type="region of interest" description="Disordered" evidence="1">
    <location>
        <begin position="744"/>
        <end position="803"/>
    </location>
</feature>
<feature type="region of interest" description="Disordered" evidence="1">
    <location>
        <begin position="716"/>
        <end position="735"/>
    </location>
</feature>
<dbReference type="InterPro" id="IPR000095">
    <property type="entry name" value="CRIB_dom"/>
</dbReference>
<evidence type="ECO:0000259" key="2">
    <source>
        <dbReference type="PROSITE" id="PS50108"/>
    </source>
</evidence>
<dbReference type="EMBL" id="ML978072">
    <property type="protein sequence ID" value="KAF2012621.1"/>
    <property type="molecule type" value="Genomic_DNA"/>
</dbReference>